<organism evidence="1 2">
    <name type="scientific">Halobacillus yeomjeoni</name>
    <dbReference type="NCBI Taxonomy" id="311194"/>
    <lineage>
        <taxon>Bacteria</taxon>
        <taxon>Bacillati</taxon>
        <taxon>Bacillota</taxon>
        <taxon>Bacilli</taxon>
        <taxon>Bacillales</taxon>
        <taxon>Bacillaceae</taxon>
        <taxon>Halobacillus</taxon>
    </lineage>
</organism>
<dbReference type="Pfam" id="PF10604">
    <property type="entry name" value="Polyketide_cyc2"/>
    <property type="match status" value="1"/>
</dbReference>
<comment type="caution">
    <text evidence="1">The sequence shown here is derived from an EMBL/GenBank/DDBJ whole genome shotgun (WGS) entry which is preliminary data.</text>
</comment>
<dbReference type="Proteomes" id="UP000614490">
    <property type="component" value="Unassembled WGS sequence"/>
</dbReference>
<proteinExistence type="predicted"/>
<gene>
    <name evidence="1" type="ORF">H0267_09265</name>
</gene>
<protein>
    <submittedName>
        <fullName evidence="1">SRPBCC family protein</fullName>
    </submittedName>
</protein>
<dbReference type="InterPro" id="IPR023393">
    <property type="entry name" value="START-like_dom_sf"/>
</dbReference>
<reference evidence="1 2" key="1">
    <citation type="journal article" date="2005" name="Int. J. Syst. Evol. Microbiol.">
        <title>Halobacillus yeomjeoni sp. nov., isolated from a marine solar saltern in Korea.</title>
        <authorList>
            <person name="Yoon J.H."/>
            <person name="Kang S.J."/>
            <person name="Lee C.H."/>
            <person name="Oh H.W."/>
            <person name="Oh T.K."/>
        </authorList>
    </citation>
    <scope>NUCLEOTIDE SEQUENCE [LARGE SCALE GENOMIC DNA]</scope>
    <source>
        <strain evidence="1 2">KCTC 3957</strain>
    </source>
</reference>
<name>A0A931MUW2_9BACI</name>
<dbReference type="InterPro" id="IPR019587">
    <property type="entry name" value="Polyketide_cyclase/dehydratase"/>
</dbReference>
<accession>A0A931MUW2</accession>
<dbReference type="EMBL" id="JADZSC010000002">
    <property type="protein sequence ID" value="MBH0230398.1"/>
    <property type="molecule type" value="Genomic_DNA"/>
</dbReference>
<keyword evidence="2" id="KW-1185">Reference proteome</keyword>
<dbReference type="RefSeq" id="WP_197317034.1">
    <property type="nucleotide sequence ID" value="NZ_JADZSC010000002.1"/>
</dbReference>
<sequence length="148" mass="17211">MSFINKTVIIRKPIEEVFDEATNFKNGPEVMDNVIDVEILTEGPVREGFQFKETREIRGRKASAIIEITDYKHNKSYTARSEQNGIDLRYHYSFTETTEGTRVDFEGELITKGLRNTLTKPLIQMIIKKEDEKHLDHLKKHIETVPSE</sequence>
<dbReference type="AlphaFoldDB" id="A0A931MUW2"/>
<evidence type="ECO:0000313" key="2">
    <source>
        <dbReference type="Proteomes" id="UP000614490"/>
    </source>
</evidence>
<evidence type="ECO:0000313" key="1">
    <source>
        <dbReference type="EMBL" id="MBH0230398.1"/>
    </source>
</evidence>
<dbReference type="Gene3D" id="3.30.530.20">
    <property type="match status" value="1"/>
</dbReference>
<dbReference type="SUPFAM" id="SSF55961">
    <property type="entry name" value="Bet v1-like"/>
    <property type="match status" value="1"/>
</dbReference>